<keyword evidence="16" id="KW-1185">Reference proteome</keyword>
<evidence type="ECO:0000313" key="15">
    <source>
        <dbReference type="EMBL" id="KAK9767154.1"/>
    </source>
</evidence>
<evidence type="ECO:0000256" key="4">
    <source>
        <dbReference type="ARBA" id="ARBA00022448"/>
    </source>
</evidence>
<evidence type="ECO:0000256" key="12">
    <source>
        <dbReference type="SAM" id="Phobius"/>
    </source>
</evidence>
<dbReference type="Pfam" id="PF25398">
    <property type="entry name" value="CUX1_N"/>
    <property type="match status" value="1"/>
</dbReference>
<evidence type="ECO:0000313" key="16">
    <source>
        <dbReference type="Proteomes" id="UP001479436"/>
    </source>
</evidence>
<evidence type="ECO:0000256" key="11">
    <source>
        <dbReference type="SAM" id="MobiDB-lite"/>
    </source>
</evidence>
<dbReference type="Pfam" id="PF08172">
    <property type="entry name" value="CASP_C"/>
    <property type="match status" value="1"/>
</dbReference>
<evidence type="ECO:0000256" key="9">
    <source>
        <dbReference type="ARBA" id="ARBA00023136"/>
    </source>
</evidence>
<keyword evidence="7" id="KW-0333">Golgi apparatus</keyword>
<keyword evidence="4" id="KW-0813">Transport</keyword>
<dbReference type="PANTHER" id="PTHR14043">
    <property type="entry name" value="CCAAT DISPLACEMENT PROTEIN-RELATED"/>
    <property type="match status" value="1"/>
</dbReference>
<accession>A0ABR2X086</accession>
<dbReference type="EMBL" id="JASJQH010000097">
    <property type="protein sequence ID" value="KAK9767154.1"/>
    <property type="molecule type" value="Genomic_DNA"/>
</dbReference>
<keyword evidence="9 12" id="KW-0472">Membrane</keyword>
<sequence length="651" mass="75278">MARTSFDDSLTSAFKSWEEVGLSKLQTELDVQGTEIVNNQKDTSTTRRELAEKTREFKKVPDPDKPREVKTLLKAYQGEIDNLTRRLKYAEGCFLNFYKLFAEVPDPAPLISALIEETAKAAENKTLKSDLKRLKDELNENNLEISRLRGQEQENLLLNQRLARFEEKMDEVVTEKVELKEAEIKEIFDTKMSTFKEREMQLQKQLDQANEQIIQLKSSHDNTQAKLIGHGQKNDEETAAKLAELDIVVMDLERASAKIVELEGENEVLKTEVQAARDERGTDERIVEYERRYAEQEGEISKLIKQIESLRQTVTQSESASSNRKVNLENAITEKEKEVQELKAQLKERKDYIQIKNELEILKSVEFANELDEAQKTNGVNGDAKPGSLEKLLMLKNRKMENELTNIKLTLQDANNDLKRAQDDYAKVQRELNDQKNLTKKLEEDLSNVNARRSVSSMADPLSTDSRPSSPFLNPGSDNSIIPILTSQRDRFRQRNFELEEEVRGLNETVSDLRGELESLREDNVKLYEKIQYISSYRTDGPSKRNVNTVINVDNTYSRNDNVADRYSSMYEENMNPFQAYKKKEESRRYNSLNPVERTTLNIARHVLANKNGRYFLIIYSFLLHFIVLITLYKLSQWQDCDIYVPSGPQD</sequence>
<dbReference type="PANTHER" id="PTHR14043:SF2">
    <property type="entry name" value="HOMEOBOX PROTEIN CUT"/>
    <property type="match status" value="1"/>
</dbReference>
<dbReference type="Proteomes" id="UP001479436">
    <property type="component" value="Unassembled WGS sequence"/>
</dbReference>
<comment type="subcellular location">
    <subcellularLocation>
        <location evidence="1">Golgi apparatus membrane</location>
        <topology evidence="1">Single-pass type IV membrane protein</topology>
    </subcellularLocation>
</comment>
<evidence type="ECO:0000256" key="6">
    <source>
        <dbReference type="ARBA" id="ARBA00022989"/>
    </source>
</evidence>
<reference evidence="15 16" key="1">
    <citation type="submission" date="2023-04" db="EMBL/GenBank/DDBJ databases">
        <title>Genome of Basidiobolus ranarum AG-B5.</title>
        <authorList>
            <person name="Stajich J.E."/>
            <person name="Carter-House D."/>
            <person name="Gryganskyi A."/>
        </authorList>
    </citation>
    <scope>NUCLEOTIDE SEQUENCE [LARGE SCALE GENOMIC DNA]</scope>
    <source>
        <strain evidence="15 16">AG-B5</strain>
    </source>
</reference>
<organism evidence="15 16">
    <name type="scientific">Basidiobolus ranarum</name>
    <dbReference type="NCBI Taxonomy" id="34480"/>
    <lineage>
        <taxon>Eukaryota</taxon>
        <taxon>Fungi</taxon>
        <taxon>Fungi incertae sedis</taxon>
        <taxon>Zoopagomycota</taxon>
        <taxon>Entomophthoromycotina</taxon>
        <taxon>Basidiobolomycetes</taxon>
        <taxon>Basidiobolales</taxon>
        <taxon>Basidiobolaceae</taxon>
        <taxon>Basidiobolus</taxon>
    </lineage>
</organism>
<evidence type="ECO:0000256" key="8">
    <source>
        <dbReference type="ARBA" id="ARBA00023054"/>
    </source>
</evidence>
<feature type="region of interest" description="Disordered" evidence="11">
    <location>
        <begin position="449"/>
        <end position="480"/>
    </location>
</feature>
<feature type="coiled-coil region" evidence="10">
    <location>
        <begin position="252"/>
        <end position="352"/>
    </location>
</feature>
<dbReference type="InterPro" id="IPR057476">
    <property type="entry name" value="Cux_N"/>
</dbReference>
<feature type="coiled-coil region" evidence="10">
    <location>
        <begin position="489"/>
        <end position="530"/>
    </location>
</feature>
<proteinExistence type="inferred from homology"/>
<name>A0ABR2X086_9FUNG</name>
<evidence type="ECO:0000259" key="14">
    <source>
        <dbReference type="Pfam" id="PF25398"/>
    </source>
</evidence>
<evidence type="ECO:0000256" key="3">
    <source>
        <dbReference type="ARBA" id="ARBA00018691"/>
    </source>
</evidence>
<keyword evidence="6 12" id="KW-1133">Transmembrane helix</keyword>
<feature type="domain" description="CASP C-terminal" evidence="13">
    <location>
        <begin position="421"/>
        <end position="637"/>
    </location>
</feature>
<gene>
    <name evidence="15" type="ORF">K7432_003246</name>
</gene>
<feature type="coiled-coil region" evidence="10">
    <location>
        <begin position="121"/>
        <end position="226"/>
    </location>
</feature>
<dbReference type="InterPro" id="IPR012955">
    <property type="entry name" value="CASP_C"/>
</dbReference>
<evidence type="ECO:0000259" key="13">
    <source>
        <dbReference type="Pfam" id="PF08172"/>
    </source>
</evidence>
<keyword evidence="5 12" id="KW-0812">Transmembrane</keyword>
<evidence type="ECO:0000256" key="10">
    <source>
        <dbReference type="SAM" id="Coils"/>
    </source>
</evidence>
<evidence type="ECO:0000256" key="2">
    <source>
        <dbReference type="ARBA" id="ARBA00006415"/>
    </source>
</evidence>
<evidence type="ECO:0000256" key="7">
    <source>
        <dbReference type="ARBA" id="ARBA00023034"/>
    </source>
</evidence>
<protein>
    <recommendedName>
        <fullName evidence="3">Protein CASP</fullName>
    </recommendedName>
</protein>
<comment type="caution">
    <text evidence="15">The sequence shown here is derived from an EMBL/GenBank/DDBJ whole genome shotgun (WGS) entry which is preliminary data.</text>
</comment>
<feature type="domain" description="Cux N-terminal" evidence="14">
    <location>
        <begin position="9"/>
        <end position="118"/>
    </location>
</feature>
<keyword evidence="8 10" id="KW-0175">Coiled coil</keyword>
<comment type="similarity">
    <text evidence="2">Belongs to the CASP family.</text>
</comment>
<evidence type="ECO:0000256" key="5">
    <source>
        <dbReference type="ARBA" id="ARBA00022692"/>
    </source>
</evidence>
<feature type="transmembrane region" description="Helical" evidence="12">
    <location>
        <begin position="615"/>
        <end position="633"/>
    </location>
</feature>
<evidence type="ECO:0000256" key="1">
    <source>
        <dbReference type="ARBA" id="ARBA00004409"/>
    </source>
</evidence>